<dbReference type="EMBL" id="HACA01030516">
    <property type="protein sequence ID" value="CDW47877.1"/>
    <property type="molecule type" value="Transcribed_RNA"/>
</dbReference>
<protein>
    <submittedName>
        <fullName evidence="2">Uncharacterized protein</fullName>
    </submittedName>
</protein>
<keyword evidence="1" id="KW-0472">Membrane</keyword>
<sequence length="45" mass="5208">MFNSCSFFISISIMCIISNQLMLFMSMPIFQIIDIEFFNCICISA</sequence>
<dbReference type="AlphaFoldDB" id="A0A0K2VCJ5"/>
<reference evidence="2" key="1">
    <citation type="submission" date="2014-05" db="EMBL/GenBank/DDBJ databases">
        <authorList>
            <person name="Chronopoulou M."/>
        </authorList>
    </citation>
    <scope>NUCLEOTIDE SEQUENCE</scope>
    <source>
        <tissue evidence="2">Whole organism</tissue>
    </source>
</reference>
<accession>A0A0K2VCJ5</accession>
<evidence type="ECO:0000256" key="1">
    <source>
        <dbReference type="SAM" id="Phobius"/>
    </source>
</evidence>
<feature type="transmembrane region" description="Helical" evidence="1">
    <location>
        <begin position="6"/>
        <end position="25"/>
    </location>
</feature>
<organism evidence="2">
    <name type="scientific">Lepeophtheirus salmonis</name>
    <name type="common">Salmon louse</name>
    <name type="synonym">Caligus salmonis</name>
    <dbReference type="NCBI Taxonomy" id="72036"/>
    <lineage>
        <taxon>Eukaryota</taxon>
        <taxon>Metazoa</taxon>
        <taxon>Ecdysozoa</taxon>
        <taxon>Arthropoda</taxon>
        <taxon>Crustacea</taxon>
        <taxon>Multicrustacea</taxon>
        <taxon>Hexanauplia</taxon>
        <taxon>Copepoda</taxon>
        <taxon>Siphonostomatoida</taxon>
        <taxon>Caligidae</taxon>
        <taxon>Lepeophtheirus</taxon>
    </lineage>
</organism>
<name>A0A0K2VCJ5_LEPSM</name>
<keyword evidence="1" id="KW-0812">Transmembrane</keyword>
<evidence type="ECO:0000313" key="2">
    <source>
        <dbReference type="EMBL" id="CDW47877.1"/>
    </source>
</evidence>
<keyword evidence="1" id="KW-1133">Transmembrane helix</keyword>
<proteinExistence type="predicted"/>